<accession>A0A164KEZ5</accession>
<evidence type="ECO:0000256" key="8">
    <source>
        <dbReference type="SAM" id="Phobius"/>
    </source>
</evidence>
<dbReference type="EMBL" id="LJKE01000132">
    <property type="protein sequence ID" value="KZD50166.1"/>
    <property type="molecule type" value="Genomic_DNA"/>
</dbReference>
<dbReference type="InterPro" id="IPR011014">
    <property type="entry name" value="MscS_channel_TM-2"/>
</dbReference>
<dbReference type="RefSeq" id="WP_153039061.1">
    <property type="nucleotide sequence ID" value="NZ_LJKE01000132.1"/>
</dbReference>
<feature type="transmembrane region" description="Helical" evidence="8">
    <location>
        <begin position="61"/>
        <end position="84"/>
    </location>
</feature>
<comment type="subcellular location">
    <subcellularLocation>
        <location evidence="2">Cell membrane</location>
    </subcellularLocation>
    <subcellularLocation>
        <location evidence="1">Membrane</location>
        <topology evidence="1">Multi-pass membrane protein</topology>
    </subcellularLocation>
</comment>
<dbReference type="InterPro" id="IPR023408">
    <property type="entry name" value="MscS_beta-dom_sf"/>
</dbReference>
<dbReference type="AlphaFoldDB" id="A0A164KEZ5"/>
<evidence type="ECO:0000259" key="9">
    <source>
        <dbReference type="Pfam" id="PF00924"/>
    </source>
</evidence>
<evidence type="ECO:0000256" key="1">
    <source>
        <dbReference type="ARBA" id="ARBA00004141"/>
    </source>
</evidence>
<evidence type="ECO:0000256" key="6">
    <source>
        <dbReference type="ARBA" id="ARBA00022989"/>
    </source>
</evidence>
<evidence type="ECO:0000313" key="10">
    <source>
        <dbReference type="EMBL" id="KZD50166.1"/>
    </source>
</evidence>
<dbReference type="InterPro" id="IPR045276">
    <property type="entry name" value="YbiO_bact"/>
</dbReference>
<keyword evidence="5 8" id="KW-0812">Transmembrane</keyword>
<feature type="domain" description="Mechanosensitive ion channel MscS" evidence="9">
    <location>
        <begin position="108"/>
        <end position="170"/>
    </location>
</feature>
<comment type="similarity">
    <text evidence="3">Belongs to the MscS (TC 1.A.23) family.</text>
</comment>
<dbReference type="PATRIC" id="fig|1396.535.peg.5607"/>
<dbReference type="SUPFAM" id="SSF82861">
    <property type="entry name" value="Mechanosensitive channel protein MscS (YggB), transmembrane region"/>
    <property type="match status" value="1"/>
</dbReference>
<dbReference type="InterPro" id="IPR006685">
    <property type="entry name" value="MscS_channel_2nd"/>
</dbReference>
<dbReference type="GO" id="GO:0005886">
    <property type="term" value="C:plasma membrane"/>
    <property type="evidence" value="ECO:0007669"/>
    <property type="project" value="UniProtKB-SubCell"/>
</dbReference>
<keyword evidence="7 8" id="KW-0472">Membrane</keyword>
<evidence type="ECO:0000313" key="11">
    <source>
        <dbReference type="Proteomes" id="UP000076482"/>
    </source>
</evidence>
<protein>
    <submittedName>
        <fullName evidence="10">Potassium efflux system KefA protein / Small-conductance mechanosensitive channel</fullName>
    </submittedName>
</protein>
<feature type="transmembrane region" description="Helical" evidence="8">
    <location>
        <begin position="20"/>
        <end position="40"/>
    </location>
</feature>
<dbReference type="PANTHER" id="PTHR30460">
    <property type="entry name" value="MODERATE CONDUCTANCE MECHANOSENSITIVE CHANNEL YBIO"/>
    <property type="match status" value="1"/>
</dbReference>
<comment type="caution">
    <text evidence="10">The sequence shown here is derived from an EMBL/GenBank/DDBJ whole genome shotgun (WGS) entry which is preliminary data.</text>
</comment>
<evidence type="ECO:0000256" key="2">
    <source>
        <dbReference type="ARBA" id="ARBA00004236"/>
    </source>
</evidence>
<organism evidence="10 11">
    <name type="scientific">Bacillus cereus</name>
    <dbReference type="NCBI Taxonomy" id="1396"/>
    <lineage>
        <taxon>Bacteria</taxon>
        <taxon>Bacillati</taxon>
        <taxon>Bacillota</taxon>
        <taxon>Bacilli</taxon>
        <taxon>Bacillales</taxon>
        <taxon>Bacillaceae</taxon>
        <taxon>Bacillus</taxon>
        <taxon>Bacillus cereus group</taxon>
    </lineage>
</organism>
<evidence type="ECO:0000256" key="4">
    <source>
        <dbReference type="ARBA" id="ARBA00022475"/>
    </source>
</evidence>
<dbReference type="Gene3D" id="2.30.30.60">
    <property type="match status" value="1"/>
</dbReference>
<dbReference type="Pfam" id="PF00924">
    <property type="entry name" value="MS_channel_2nd"/>
    <property type="match status" value="1"/>
</dbReference>
<sequence>MSWYQFKLGFIEKLDYLFEMRITKLILVFLILKCCLWFLKRIINKRFVNFIDEKRENTFKNMLYSIASYGSMLIFIFYAITLYVTDFGNLVLGASMIGASLAIGARSVVKDMIIGIINLTEQQFNTGDEVTINSTHQGKVEDVGLRLIKIRMANGELFSIGYGDIKTVQNSHKEKLRINQKIRVKLSEEPEIVLQKLNKFCDMLNEMYSSYLLRDEDNSIIEPYRIIGLTDFNVNGLGHEFSLYATIDPKQAFEAKCLVKLQLSQYCYQENIMLSELPVQYTSDTFEKQPV</sequence>
<dbReference type="PANTHER" id="PTHR30460:SF1">
    <property type="entry name" value="MECHANOSENSITIVE ION CHANNEL"/>
    <property type="match status" value="1"/>
</dbReference>
<dbReference type="Proteomes" id="UP000076482">
    <property type="component" value="Unassembled WGS sequence"/>
</dbReference>
<gene>
    <name evidence="10" type="ORF">B4088_6363</name>
</gene>
<evidence type="ECO:0000256" key="7">
    <source>
        <dbReference type="ARBA" id="ARBA00023136"/>
    </source>
</evidence>
<evidence type="ECO:0000256" key="3">
    <source>
        <dbReference type="ARBA" id="ARBA00008017"/>
    </source>
</evidence>
<feature type="transmembrane region" description="Helical" evidence="8">
    <location>
        <begin position="90"/>
        <end position="109"/>
    </location>
</feature>
<keyword evidence="6 8" id="KW-1133">Transmembrane helix</keyword>
<dbReference type="GO" id="GO:0008381">
    <property type="term" value="F:mechanosensitive monoatomic ion channel activity"/>
    <property type="evidence" value="ECO:0007669"/>
    <property type="project" value="InterPro"/>
</dbReference>
<dbReference type="InterPro" id="IPR010920">
    <property type="entry name" value="LSM_dom_sf"/>
</dbReference>
<reference evidence="10 11" key="1">
    <citation type="submission" date="2015-09" db="EMBL/GenBank/DDBJ databases">
        <title>Bacillus cereus food isolates.</title>
        <authorList>
            <person name="Boekhorst J."/>
        </authorList>
    </citation>
    <scope>NUCLEOTIDE SEQUENCE [LARGE SCALE GENOMIC DNA]</scope>
    <source>
        <strain evidence="10 11">B4088</strain>
    </source>
</reference>
<dbReference type="SUPFAM" id="SSF50182">
    <property type="entry name" value="Sm-like ribonucleoproteins"/>
    <property type="match status" value="1"/>
</dbReference>
<proteinExistence type="inferred from homology"/>
<dbReference type="Gene3D" id="1.10.287.1260">
    <property type="match status" value="1"/>
</dbReference>
<name>A0A164KEZ5_BACCE</name>
<keyword evidence="4" id="KW-1003">Cell membrane</keyword>
<evidence type="ECO:0000256" key="5">
    <source>
        <dbReference type="ARBA" id="ARBA00022692"/>
    </source>
</evidence>